<feature type="transmembrane region" description="Helical" evidence="1">
    <location>
        <begin position="205"/>
        <end position="224"/>
    </location>
</feature>
<keyword evidence="3" id="KW-1185">Reference proteome</keyword>
<feature type="transmembrane region" description="Helical" evidence="1">
    <location>
        <begin position="231"/>
        <end position="250"/>
    </location>
</feature>
<organism evidence="2 3">
    <name type="scientific">Rhodobacter capsulatus (strain ATCC BAA-309 / NBRC 16581 / SB1003)</name>
    <dbReference type="NCBI Taxonomy" id="272942"/>
    <lineage>
        <taxon>Bacteria</taxon>
        <taxon>Pseudomonadati</taxon>
        <taxon>Pseudomonadota</taxon>
        <taxon>Alphaproteobacteria</taxon>
        <taxon>Rhodobacterales</taxon>
        <taxon>Rhodobacter group</taxon>
        <taxon>Rhodobacter</taxon>
    </lineage>
</organism>
<feature type="transmembrane region" description="Helical" evidence="1">
    <location>
        <begin position="84"/>
        <end position="103"/>
    </location>
</feature>
<dbReference type="KEGG" id="rcp:RCAP_rcc01085"/>
<dbReference type="EMBL" id="CP001312">
    <property type="protein sequence ID" value="ADE84845.1"/>
    <property type="molecule type" value="Genomic_DNA"/>
</dbReference>
<feature type="transmembrane region" description="Helical" evidence="1">
    <location>
        <begin position="53"/>
        <end position="72"/>
    </location>
</feature>
<feature type="transmembrane region" description="Helical" evidence="1">
    <location>
        <begin position="152"/>
        <end position="174"/>
    </location>
</feature>
<dbReference type="STRING" id="272942.RCAP_rcc01085"/>
<evidence type="ECO:0000313" key="3">
    <source>
        <dbReference type="Proteomes" id="UP000002361"/>
    </source>
</evidence>
<evidence type="ECO:0000256" key="1">
    <source>
        <dbReference type="SAM" id="Phobius"/>
    </source>
</evidence>
<protein>
    <submittedName>
        <fullName evidence="2">Membrane protein, putative</fullName>
    </submittedName>
</protein>
<gene>
    <name evidence="2" type="ordered locus">RCAP_rcc01085</name>
</gene>
<dbReference type="AlphaFoldDB" id="D5ARH4"/>
<keyword evidence="1" id="KW-0472">Membrane</keyword>
<feature type="transmembrane region" description="Helical" evidence="1">
    <location>
        <begin position="322"/>
        <end position="344"/>
    </location>
</feature>
<sequence length="404" mass="44260">MRTNPIELCLWLGLSTLTVILPNALKEIAVMFLLLTAAYYVFWKRYPINFRLLAIWLAIAGTSLLYILVGMARGAPLEAGSQVLIIYILSPLLWIISLNGALATFGLARIVVFLLFLTSVAIASQAFYYWAFPSGRFSAILTYMAGVPNLDFSNNQVAAVMFVFGSMTFLYAGLFASPDVLKLKSVRLVLIVASFVSAVTSGRSAVILAVGIGAFIYFVSSIGLSFRVSRSLFFGIVAIILGPMVGGYFLSELYGIDIFVSVNELIEKITSGGGAGRQDYLPSLISGAADYYFFGAGHGIGVEFTVSEKYPWRYEVVGAATLLRVGLAGTIIYCLPFIFALWAAVQKARRRGLDKYEKYMLGGLISSLFVMNTNPYVEAVVFQWMFVLPCTYFINCAKTGQKIP</sequence>
<dbReference type="eggNOG" id="ENOG5034088">
    <property type="taxonomic scope" value="Bacteria"/>
</dbReference>
<keyword evidence="1" id="KW-1133">Transmembrane helix</keyword>
<proteinExistence type="predicted"/>
<reference evidence="2 3" key="2">
    <citation type="journal article" date="2010" name="J. Bacteriol.">
        <title>Complete genome sequence of the photosynthetic purple nonsulfur bacterium Rhodobacter capsulatus SB 1003.</title>
        <authorList>
            <person name="Strnad H."/>
            <person name="Lapidus A."/>
            <person name="Paces J."/>
            <person name="Ulbrich P."/>
            <person name="Vlcek C."/>
            <person name="Paces V."/>
            <person name="Haselkorn R."/>
        </authorList>
    </citation>
    <scope>NUCLEOTIDE SEQUENCE [LARGE SCALE GENOMIC DNA]</scope>
    <source>
        <strain evidence="3">ATCC BAA-309 / NBRC 16581 / SB1003</strain>
    </source>
</reference>
<dbReference type="HOGENOM" id="CLU_037615_0_0_5"/>
<feature type="transmembrane region" description="Helical" evidence="1">
    <location>
        <begin position="181"/>
        <end position="199"/>
    </location>
</feature>
<feature type="transmembrane region" description="Helical" evidence="1">
    <location>
        <begin position="110"/>
        <end position="132"/>
    </location>
</feature>
<keyword evidence="1" id="KW-0812">Transmembrane</keyword>
<name>D5ARH4_RHOCB</name>
<dbReference type="Proteomes" id="UP000002361">
    <property type="component" value="Chromosome"/>
</dbReference>
<reference key="1">
    <citation type="submission" date="2008-12" db="EMBL/GenBank/DDBJ databases">
        <title>Complete genome sequence of Rhodobacter capsulatus SB1003.</title>
        <authorList>
            <person name="Strnad H."/>
            <person name="Lapidus A."/>
            <person name="Vlcek C."/>
            <person name="Ulbrich P."/>
            <person name="Paces J."/>
            <person name="Maltsev N."/>
            <person name="Kumar V."/>
            <person name="Kogan Y."/>
            <person name="Milgram A."/>
            <person name="Rebrekov D."/>
            <person name="Mazur M."/>
            <person name="Cox R."/>
            <person name="Kyrpides N."/>
            <person name="Kolar M."/>
            <person name="Sachova J."/>
            <person name="Ridl J."/>
            <person name="Ivanova N."/>
            <person name="Kapatral V."/>
            <person name="Los T."/>
            <person name="Lykidis A."/>
            <person name="Mikhailova N."/>
            <person name="Reznik G."/>
            <person name="Vasieva O."/>
            <person name="Fonstein M."/>
            <person name="Paces V."/>
            <person name="Haselkorn R."/>
        </authorList>
    </citation>
    <scope>NUCLEOTIDE SEQUENCE</scope>
    <source>
        <strain>SB1003</strain>
    </source>
</reference>
<accession>D5ARH4</accession>
<feature type="transmembrane region" description="Helical" evidence="1">
    <location>
        <begin position="20"/>
        <end position="41"/>
    </location>
</feature>
<evidence type="ECO:0000313" key="2">
    <source>
        <dbReference type="EMBL" id="ADE84845.1"/>
    </source>
</evidence>